<dbReference type="SUPFAM" id="SSF103473">
    <property type="entry name" value="MFS general substrate transporter"/>
    <property type="match status" value="1"/>
</dbReference>
<feature type="transmembrane region" description="Helical" evidence="6">
    <location>
        <begin position="423"/>
        <end position="446"/>
    </location>
</feature>
<feature type="transmembrane region" description="Helical" evidence="6">
    <location>
        <begin position="504"/>
        <end position="523"/>
    </location>
</feature>
<gene>
    <name evidence="7" type="ORF">D6D12_06314</name>
</gene>
<accession>A0AB74JPS6</accession>
<evidence type="ECO:0000313" key="8">
    <source>
        <dbReference type="Proteomes" id="UP000310374"/>
    </source>
</evidence>
<evidence type="ECO:0000256" key="1">
    <source>
        <dbReference type="ARBA" id="ARBA00004141"/>
    </source>
</evidence>
<dbReference type="Gene3D" id="1.20.1250.20">
    <property type="entry name" value="MFS general substrate transporter like domains"/>
    <property type="match status" value="2"/>
</dbReference>
<feature type="transmembrane region" description="Helical" evidence="6">
    <location>
        <begin position="202"/>
        <end position="221"/>
    </location>
</feature>
<evidence type="ECO:0000313" key="7">
    <source>
        <dbReference type="EMBL" id="THX26273.1"/>
    </source>
</evidence>
<dbReference type="Proteomes" id="UP000310374">
    <property type="component" value="Unassembled WGS sequence"/>
</dbReference>
<dbReference type="EMBL" id="QZAT01000083">
    <property type="protein sequence ID" value="THX26273.1"/>
    <property type="molecule type" value="Genomic_DNA"/>
</dbReference>
<feature type="transmembrane region" description="Helical" evidence="6">
    <location>
        <begin position="458"/>
        <end position="479"/>
    </location>
</feature>
<feature type="compositionally biased region" description="Polar residues" evidence="5">
    <location>
        <begin position="269"/>
        <end position="283"/>
    </location>
</feature>
<feature type="transmembrane region" description="Helical" evidence="6">
    <location>
        <begin position="317"/>
        <end position="336"/>
    </location>
</feature>
<protein>
    <submittedName>
        <fullName evidence="7">MFS transporter</fullName>
    </submittedName>
</protein>
<feature type="transmembrane region" description="Helical" evidence="6">
    <location>
        <begin position="174"/>
        <end position="195"/>
    </location>
</feature>
<keyword evidence="3 6" id="KW-1133">Transmembrane helix</keyword>
<dbReference type="AlphaFoldDB" id="A0AB74JPS6"/>
<feature type="transmembrane region" description="Helical" evidence="6">
    <location>
        <begin position="106"/>
        <end position="127"/>
    </location>
</feature>
<dbReference type="PANTHER" id="PTHR21576:SF158">
    <property type="entry name" value="RIBOSOMAL RNA-PROCESSING PROTEIN 12-LIKE CONSERVED DOMAIN-CONTAINING PROTEIN"/>
    <property type="match status" value="1"/>
</dbReference>
<feature type="transmembrane region" description="Helical" evidence="6">
    <location>
        <begin position="139"/>
        <end position="162"/>
    </location>
</feature>
<feature type="transmembrane region" description="Helical" evidence="6">
    <location>
        <begin position="80"/>
        <end position="100"/>
    </location>
</feature>
<keyword evidence="2 6" id="KW-0812">Transmembrane</keyword>
<dbReference type="InterPro" id="IPR011701">
    <property type="entry name" value="MFS"/>
</dbReference>
<dbReference type="PANTHER" id="PTHR21576">
    <property type="entry name" value="UNCHARACTERIZED NODULIN-LIKE PROTEIN"/>
    <property type="match status" value="1"/>
</dbReference>
<organism evidence="7 8">
    <name type="scientific">Aureobasidium pullulans</name>
    <name type="common">Black yeast</name>
    <name type="synonym">Pullularia pullulans</name>
    <dbReference type="NCBI Taxonomy" id="5580"/>
    <lineage>
        <taxon>Eukaryota</taxon>
        <taxon>Fungi</taxon>
        <taxon>Dikarya</taxon>
        <taxon>Ascomycota</taxon>
        <taxon>Pezizomycotina</taxon>
        <taxon>Dothideomycetes</taxon>
        <taxon>Dothideomycetidae</taxon>
        <taxon>Dothideales</taxon>
        <taxon>Saccotheciaceae</taxon>
        <taxon>Aureobasidium</taxon>
    </lineage>
</organism>
<comment type="subcellular location">
    <subcellularLocation>
        <location evidence="1">Membrane</location>
        <topology evidence="1">Multi-pass membrane protein</topology>
    </subcellularLocation>
</comment>
<dbReference type="Pfam" id="PF07690">
    <property type="entry name" value="MFS_1"/>
    <property type="match status" value="1"/>
</dbReference>
<reference evidence="7 8" key="1">
    <citation type="submission" date="2018-10" db="EMBL/GenBank/DDBJ databases">
        <title>Fifty Aureobasidium pullulans genomes reveal a recombining polyextremotolerant generalist.</title>
        <authorList>
            <person name="Gostincar C."/>
            <person name="Turk M."/>
            <person name="Zajc J."/>
            <person name="Gunde-Cimerman N."/>
        </authorList>
    </citation>
    <scope>NUCLEOTIDE SEQUENCE [LARGE SCALE GENOMIC DNA]</scope>
    <source>
        <strain evidence="7 8">EXF-10081</strain>
    </source>
</reference>
<keyword evidence="4 6" id="KW-0472">Membrane</keyword>
<evidence type="ECO:0000256" key="3">
    <source>
        <dbReference type="ARBA" id="ARBA00022989"/>
    </source>
</evidence>
<sequence>MQDHDERAHYKSRIISVIAATGIALAWYVCCSSISYLLSYLIGTNVSRRLRFYSPPPDPITTWAPQYAERMKLSATQSNLIGSAGNIGMYASGIPFGILIDTKGPRWAILIGAVSLACGYFPLYSAYQKGAGSMSFSALCFFGFLTGMGSCCAFAGSIKVSATNWPHHRGTATAFPLSGFGLSAFVFTLIGSFAFPNDTGDYLLMLAIGTFCMVFVGSFFMKLMPPASPYQAVPTEDEGRPARIRKNSHDLQSASHSRDGSRSSLPGEPSTQTAQPDETTSLVSRAEETPVDESQTTQMRGSHKKDITGWALAKSPAFWNLFILLGLLCGVGLMTINNIGNNAKTLWHHYDENASHDFIQSRQLMHVAILSIGSFFGRLSSGIGSDFVVKRLHSSRYWSLVASSLIFTLAQVFGLTIENPTHLYLLSSVTGLGYGALFGVFPALVADAFGAAGLGINWGAMTMSPVISGNIFNTAYGAILDSHSGSADGHHRICNDGKSCYSQAYTITLVASILGIAWSLWCVRHDTEEKKAQRKMYEDHQP</sequence>
<comment type="caution">
    <text evidence="7">The sequence shown here is derived from an EMBL/GenBank/DDBJ whole genome shotgun (WGS) entry which is preliminary data.</text>
</comment>
<evidence type="ECO:0000256" key="4">
    <source>
        <dbReference type="ARBA" id="ARBA00023136"/>
    </source>
</evidence>
<dbReference type="GO" id="GO:0000329">
    <property type="term" value="C:fungal-type vacuole membrane"/>
    <property type="evidence" value="ECO:0007669"/>
    <property type="project" value="TreeGrafter"/>
</dbReference>
<feature type="transmembrane region" description="Helical" evidence="6">
    <location>
        <begin position="14"/>
        <end position="42"/>
    </location>
</feature>
<evidence type="ECO:0000256" key="2">
    <source>
        <dbReference type="ARBA" id="ARBA00022692"/>
    </source>
</evidence>
<name>A0AB74JPS6_AURPU</name>
<dbReference type="GO" id="GO:0022857">
    <property type="term" value="F:transmembrane transporter activity"/>
    <property type="evidence" value="ECO:0007669"/>
    <property type="project" value="InterPro"/>
</dbReference>
<dbReference type="InterPro" id="IPR036259">
    <property type="entry name" value="MFS_trans_sf"/>
</dbReference>
<evidence type="ECO:0000256" key="6">
    <source>
        <dbReference type="SAM" id="Phobius"/>
    </source>
</evidence>
<feature type="transmembrane region" description="Helical" evidence="6">
    <location>
        <begin position="397"/>
        <end position="417"/>
    </location>
</feature>
<proteinExistence type="predicted"/>
<evidence type="ECO:0000256" key="5">
    <source>
        <dbReference type="SAM" id="MobiDB-lite"/>
    </source>
</evidence>
<feature type="region of interest" description="Disordered" evidence="5">
    <location>
        <begin position="246"/>
        <end position="302"/>
    </location>
</feature>